<dbReference type="Pfam" id="PF02481">
    <property type="entry name" value="DNA_processg_A"/>
    <property type="match status" value="1"/>
</dbReference>
<feature type="domain" description="Smf/DprA SLOG" evidence="3">
    <location>
        <begin position="103"/>
        <end position="314"/>
    </location>
</feature>
<proteinExistence type="inferred from homology"/>
<protein>
    <submittedName>
        <fullName evidence="4">DNA processing protein</fullName>
    </submittedName>
</protein>
<dbReference type="PANTHER" id="PTHR43022:SF1">
    <property type="entry name" value="PROTEIN SMF"/>
    <property type="match status" value="1"/>
</dbReference>
<dbReference type="RefSeq" id="WP_343066052.1">
    <property type="nucleotide sequence ID" value="NZ_JACHMD010000001.1"/>
</dbReference>
<reference evidence="4 5" key="1">
    <citation type="submission" date="2020-08" db="EMBL/GenBank/DDBJ databases">
        <title>Sequencing the genomes of 1000 actinobacteria strains.</title>
        <authorList>
            <person name="Klenk H.-P."/>
        </authorList>
    </citation>
    <scope>NUCLEOTIDE SEQUENCE [LARGE SCALE GENOMIC DNA]</scope>
    <source>
        <strain evidence="4 5">DSM 24947</strain>
    </source>
</reference>
<evidence type="ECO:0000256" key="2">
    <source>
        <dbReference type="SAM" id="MobiDB-lite"/>
    </source>
</evidence>
<dbReference type="InterPro" id="IPR003488">
    <property type="entry name" value="DprA"/>
</dbReference>
<sequence length="386" mass="39660">MIALERIRERMAGLVSEGVLAEEEALRESHARAVWTCLTEPGDAVAGAAIDALGAADALDLALEGAGRQTSDERWKAGLARWMPRVSTVDDALDRARRSGSRLLTPLEEAWPVGLSDLGAHAPHAVWVRGALGATAGAPGVALVGARAATAYGEHVATELSAGLTTSGIAIVSGGAYGIDGMAHRAALAAGGTTIAVLAGGVDRLYPAGHADMLRRVAASGGAVIAEAPCGTTPTKWRFLQRNRLIAALSAATVVVEAGWRSGSLNTAGHAASLGRPLGAVPGPVTSAASAGCHRLLREYDARCVTSVDEVRELLGETAGTRLPEGTRTDHTSRLADALSTRSPRPLADVARRAGFSVDDAQTLLGFAELEGTARRTAAGWLSTGR</sequence>
<dbReference type="GO" id="GO:0009294">
    <property type="term" value="P:DNA-mediated transformation"/>
    <property type="evidence" value="ECO:0007669"/>
    <property type="project" value="InterPro"/>
</dbReference>
<organism evidence="4 5">
    <name type="scientific">Microbacterium marinum</name>
    <dbReference type="NCBI Taxonomy" id="421115"/>
    <lineage>
        <taxon>Bacteria</taxon>
        <taxon>Bacillati</taxon>
        <taxon>Actinomycetota</taxon>
        <taxon>Actinomycetes</taxon>
        <taxon>Micrococcales</taxon>
        <taxon>Microbacteriaceae</taxon>
        <taxon>Microbacterium</taxon>
    </lineage>
</organism>
<evidence type="ECO:0000259" key="3">
    <source>
        <dbReference type="Pfam" id="PF02481"/>
    </source>
</evidence>
<comment type="caution">
    <text evidence="4">The sequence shown here is derived from an EMBL/GenBank/DDBJ whole genome shotgun (WGS) entry which is preliminary data.</text>
</comment>
<evidence type="ECO:0000256" key="1">
    <source>
        <dbReference type="ARBA" id="ARBA00006525"/>
    </source>
</evidence>
<dbReference type="SUPFAM" id="SSF102405">
    <property type="entry name" value="MCP/YpsA-like"/>
    <property type="match status" value="1"/>
</dbReference>
<evidence type="ECO:0000313" key="5">
    <source>
        <dbReference type="Proteomes" id="UP000573729"/>
    </source>
</evidence>
<gene>
    <name evidence="4" type="ORF">BKA24_001907</name>
</gene>
<name>A0A7W7BQX5_9MICO</name>
<dbReference type="PANTHER" id="PTHR43022">
    <property type="entry name" value="PROTEIN SMF"/>
    <property type="match status" value="1"/>
</dbReference>
<accession>A0A7W7BQX5</accession>
<keyword evidence="5" id="KW-1185">Reference proteome</keyword>
<dbReference type="NCBIfam" id="TIGR00732">
    <property type="entry name" value="dprA"/>
    <property type="match status" value="1"/>
</dbReference>
<dbReference type="Gene3D" id="3.40.50.450">
    <property type="match status" value="1"/>
</dbReference>
<dbReference type="AlphaFoldDB" id="A0A7W7BQX5"/>
<feature type="region of interest" description="Disordered" evidence="2">
    <location>
        <begin position="317"/>
        <end position="341"/>
    </location>
</feature>
<evidence type="ECO:0000313" key="4">
    <source>
        <dbReference type="EMBL" id="MBB4667198.1"/>
    </source>
</evidence>
<comment type="similarity">
    <text evidence="1">Belongs to the DprA/Smf family.</text>
</comment>
<dbReference type="InterPro" id="IPR057666">
    <property type="entry name" value="DrpA_SLOG"/>
</dbReference>
<dbReference type="Proteomes" id="UP000573729">
    <property type="component" value="Unassembled WGS sequence"/>
</dbReference>
<dbReference type="EMBL" id="JACHMD010000001">
    <property type="protein sequence ID" value="MBB4667198.1"/>
    <property type="molecule type" value="Genomic_DNA"/>
</dbReference>
<feature type="compositionally biased region" description="Basic and acidic residues" evidence="2">
    <location>
        <begin position="325"/>
        <end position="334"/>
    </location>
</feature>